<keyword evidence="3" id="KW-0902">Two-component regulatory system</keyword>
<dbReference type="InterPro" id="IPR011712">
    <property type="entry name" value="Sig_transdc_His_kin_sub3_dim/P"/>
</dbReference>
<keyword evidence="4" id="KW-1133">Transmembrane helix</keyword>
<feature type="transmembrane region" description="Helical" evidence="4">
    <location>
        <begin position="121"/>
        <end position="143"/>
    </location>
</feature>
<feature type="transmembrane region" description="Helical" evidence="4">
    <location>
        <begin position="97"/>
        <end position="115"/>
    </location>
</feature>
<evidence type="ECO:0000313" key="7">
    <source>
        <dbReference type="Proteomes" id="UP000076079"/>
    </source>
</evidence>
<dbReference type="Gene3D" id="3.30.565.10">
    <property type="entry name" value="Histidine kinase-like ATPase, C-terminal domain"/>
    <property type="match status" value="1"/>
</dbReference>
<keyword evidence="1 6" id="KW-0808">Transferase</keyword>
<evidence type="ECO:0000313" key="6">
    <source>
        <dbReference type="EMBL" id="AMY13018.1"/>
    </source>
</evidence>
<feature type="domain" description="Signal transduction histidine kinase subgroup 3 dimerisation and phosphoacceptor" evidence="5">
    <location>
        <begin position="357"/>
        <end position="422"/>
    </location>
</feature>
<evidence type="ECO:0000256" key="4">
    <source>
        <dbReference type="SAM" id="Phobius"/>
    </source>
</evidence>
<reference evidence="6 7" key="1">
    <citation type="journal article" date="2016" name="Genome Announc.">
        <title>First Complete Genome Sequence of a Subdivision 6 Acidobacterium Strain.</title>
        <authorList>
            <person name="Huang S."/>
            <person name="Vieira S."/>
            <person name="Bunk B."/>
            <person name="Riedel T."/>
            <person name="Sproer C."/>
            <person name="Overmann J."/>
        </authorList>
    </citation>
    <scope>NUCLEOTIDE SEQUENCE [LARGE SCALE GENOMIC DNA]</scope>
    <source>
        <strain evidence="7">DSM 100886 HEG_-6_39</strain>
    </source>
</reference>
<proteinExistence type="predicted"/>
<keyword evidence="2 6" id="KW-0418">Kinase</keyword>
<dbReference type="AlphaFoldDB" id="A0A143PXS6"/>
<dbReference type="Gene3D" id="1.20.5.1930">
    <property type="match status" value="1"/>
</dbReference>
<keyword evidence="4" id="KW-0472">Membrane</keyword>
<name>A0A143PXS6_LUTPR</name>
<dbReference type="EC" id="2.7.13.3" evidence="6"/>
<evidence type="ECO:0000256" key="2">
    <source>
        <dbReference type="ARBA" id="ARBA00022777"/>
    </source>
</evidence>
<protein>
    <submittedName>
        <fullName evidence="6">Sensor histidine kinase LiaS</fullName>
        <ecNumber evidence="6">2.7.13.3</ecNumber>
    </submittedName>
</protein>
<sequence length="588" mass="63742">MTDTPGYAPRHRVERVVSAGRLVLAAFLCLALLIDPSEPGRHGAVVRGIAAGYLVYALALAAWSWLGSTTLGGLGIATHVLDLVLFALLMHLSDGPASPFFVYFMFATLCGAIRWHGRGALVTGVVALTLYVLVSAAGVRYFGTGTLDGLRFVTRCAHLATIAALLAYLGAHHRRLERELGSLARWPRRHSAGDEEGLRAILAHAAETLGTQRVVLVWEEHDEPWLQVAQQDGPSFQRSSEAPDTFGEIVTGLAASFVAENVMQQPPARVVARTSHGIQYCSGVVVSPQFLRRFPARSVLAIRICDDSLRGWLIAFDKRAMSIDDLVLGDIVGRLVAGALELEVRLEQLGERAASDERLRLARDLHDGVLQALTAAALQVQAARDVLHLDVAAAEERLARVQDTVFTEQQVVRRAVETLNPRHVRFVPRLDSLASLRECVRAVARQWDLRVRLDMAGSSPVPQHVVHEICRMVTEALVNAARHGAARDVFVACETSATIVRLVVEYEGRGFVGLDGRHDLASLSAMGQGPRTLMQRVAALEGAFSIESCTTGARLEIEVPLQEPGGHARPRLVACAGPLREQVPATSS</sequence>
<keyword evidence="7" id="KW-1185">Reference proteome</keyword>
<dbReference type="SUPFAM" id="SSF55874">
    <property type="entry name" value="ATPase domain of HSP90 chaperone/DNA topoisomerase II/histidine kinase"/>
    <property type="match status" value="1"/>
</dbReference>
<dbReference type="PANTHER" id="PTHR24421">
    <property type="entry name" value="NITRATE/NITRITE SENSOR PROTEIN NARX-RELATED"/>
    <property type="match status" value="1"/>
</dbReference>
<accession>A0A143PXS6</accession>
<evidence type="ECO:0000256" key="3">
    <source>
        <dbReference type="ARBA" id="ARBA00023012"/>
    </source>
</evidence>
<dbReference type="GO" id="GO:0000155">
    <property type="term" value="F:phosphorelay sensor kinase activity"/>
    <property type="evidence" value="ECO:0007669"/>
    <property type="project" value="InterPro"/>
</dbReference>
<feature type="transmembrane region" description="Helical" evidence="4">
    <location>
        <begin position="16"/>
        <end position="34"/>
    </location>
</feature>
<dbReference type="SUPFAM" id="SSF55781">
    <property type="entry name" value="GAF domain-like"/>
    <property type="match status" value="1"/>
</dbReference>
<evidence type="ECO:0000256" key="1">
    <source>
        <dbReference type="ARBA" id="ARBA00022679"/>
    </source>
</evidence>
<dbReference type="GO" id="GO:0046983">
    <property type="term" value="F:protein dimerization activity"/>
    <property type="evidence" value="ECO:0007669"/>
    <property type="project" value="InterPro"/>
</dbReference>
<dbReference type="KEGG" id="abac:LuPra_06304"/>
<organism evidence="6 7">
    <name type="scientific">Luteitalea pratensis</name>
    <dbReference type="NCBI Taxonomy" id="1855912"/>
    <lineage>
        <taxon>Bacteria</taxon>
        <taxon>Pseudomonadati</taxon>
        <taxon>Acidobacteriota</taxon>
        <taxon>Vicinamibacteria</taxon>
        <taxon>Vicinamibacterales</taxon>
        <taxon>Vicinamibacteraceae</taxon>
        <taxon>Luteitalea</taxon>
    </lineage>
</organism>
<dbReference type="STRING" id="1855912.LuPra_06304"/>
<evidence type="ECO:0000259" key="5">
    <source>
        <dbReference type="Pfam" id="PF07730"/>
    </source>
</evidence>
<dbReference type="PANTHER" id="PTHR24421:SF55">
    <property type="entry name" value="SENSOR HISTIDINE KINASE YDFH"/>
    <property type="match status" value="1"/>
</dbReference>
<dbReference type="InterPro" id="IPR036890">
    <property type="entry name" value="HATPase_C_sf"/>
</dbReference>
<feature type="transmembrane region" description="Helical" evidence="4">
    <location>
        <begin position="46"/>
        <end position="65"/>
    </location>
</feature>
<dbReference type="GO" id="GO:0016020">
    <property type="term" value="C:membrane"/>
    <property type="evidence" value="ECO:0007669"/>
    <property type="project" value="InterPro"/>
</dbReference>
<feature type="transmembrane region" description="Helical" evidence="4">
    <location>
        <begin position="71"/>
        <end position="90"/>
    </location>
</feature>
<dbReference type="OrthoDB" id="9797605at2"/>
<dbReference type="Proteomes" id="UP000076079">
    <property type="component" value="Chromosome"/>
</dbReference>
<keyword evidence="4" id="KW-0812">Transmembrane</keyword>
<dbReference type="RefSeq" id="WP_110174422.1">
    <property type="nucleotide sequence ID" value="NZ_CP015136.1"/>
</dbReference>
<dbReference type="InterPro" id="IPR050482">
    <property type="entry name" value="Sensor_HK_TwoCompSys"/>
</dbReference>
<dbReference type="Pfam" id="PF07730">
    <property type="entry name" value="HisKA_3"/>
    <property type="match status" value="1"/>
</dbReference>
<reference evidence="7" key="2">
    <citation type="submission" date="2016-04" db="EMBL/GenBank/DDBJ databases">
        <title>First Complete Genome Sequence of a Subdivision 6 Acidobacterium.</title>
        <authorList>
            <person name="Huang S."/>
            <person name="Vieira S."/>
            <person name="Bunk B."/>
            <person name="Riedel T."/>
            <person name="Sproeer C."/>
            <person name="Overmann J."/>
        </authorList>
    </citation>
    <scope>NUCLEOTIDE SEQUENCE [LARGE SCALE GENOMIC DNA]</scope>
    <source>
        <strain evidence="7">DSM 100886 HEG_-6_39</strain>
    </source>
</reference>
<dbReference type="EMBL" id="CP015136">
    <property type="protein sequence ID" value="AMY13018.1"/>
    <property type="molecule type" value="Genomic_DNA"/>
</dbReference>
<gene>
    <name evidence="6" type="primary">liaS_3</name>
    <name evidence="6" type="ORF">LuPra_06304</name>
</gene>